<evidence type="ECO:0000313" key="8">
    <source>
        <dbReference type="Proteomes" id="UP000664521"/>
    </source>
</evidence>
<evidence type="ECO:0000259" key="6">
    <source>
        <dbReference type="PROSITE" id="PS50203"/>
    </source>
</evidence>
<feature type="active site" evidence="5">
    <location>
        <position position="376"/>
    </location>
</feature>
<dbReference type="InterPro" id="IPR051297">
    <property type="entry name" value="PalB/RIM13"/>
</dbReference>
<dbReference type="Gene3D" id="2.60.120.380">
    <property type="match status" value="2"/>
</dbReference>
<dbReference type="PANTHER" id="PTHR46143:SF1">
    <property type="entry name" value="CALPAIN-7"/>
    <property type="match status" value="1"/>
</dbReference>
<dbReference type="AlphaFoldDB" id="A0A8H3FDV4"/>
<protein>
    <submittedName>
        <fullName evidence="7">Cysteine protease</fullName>
    </submittedName>
</protein>
<dbReference type="GO" id="GO:0004198">
    <property type="term" value="F:calcium-dependent cysteine-type endopeptidase activity"/>
    <property type="evidence" value="ECO:0007669"/>
    <property type="project" value="InterPro"/>
</dbReference>
<dbReference type="Proteomes" id="UP000664521">
    <property type="component" value="Unassembled WGS sequence"/>
</dbReference>
<keyword evidence="4 5" id="KW-0788">Thiol protease</keyword>
<feature type="active site" evidence="5">
    <location>
        <position position="396"/>
    </location>
</feature>
<dbReference type="InterPro" id="IPR001300">
    <property type="entry name" value="Peptidase_C2_calpain_cat"/>
</dbReference>
<dbReference type="PROSITE" id="PS50203">
    <property type="entry name" value="CALPAIN_CAT"/>
    <property type="match status" value="1"/>
</dbReference>
<dbReference type="InterPro" id="IPR036181">
    <property type="entry name" value="MIT_dom_sf"/>
</dbReference>
<dbReference type="InterPro" id="IPR038765">
    <property type="entry name" value="Papain-like_cys_pep_sf"/>
</dbReference>
<dbReference type="CDD" id="cd00044">
    <property type="entry name" value="CysPc"/>
    <property type="match status" value="1"/>
</dbReference>
<dbReference type="Gene3D" id="3.90.70.10">
    <property type="entry name" value="Cysteine proteinases"/>
    <property type="match status" value="1"/>
</dbReference>
<feature type="domain" description="Calpain catalytic" evidence="6">
    <location>
        <begin position="167"/>
        <end position="461"/>
    </location>
</feature>
<dbReference type="SUPFAM" id="SSF49758">
    <property type="entry name" value="Calpain large subunit, middle domain (domain III)"/>
    <property type="match status" value="2"/>
</dbReference>
<dbReference type="SUPFAM" id="SSF54001">
    <property type="entry name" value="Cysteine proteinases"/>
    <property type="match status" value="1"/>
</dbReference>
<dbReference type="OrthoDB" id="167576at2759"/>
<name>A0A8H3FDV4_9LECA</name>
<comment type="similarity">
    <text evidence="1">Belongs to the peptidase C2 family. PalB/RIM13 subfamily.</text>
</comment>
<dbReference type="InterPro" id="IPR036213">
    <property type="entry name" value="Calpain_III_sf"/>
</dbReference>
<dbReference type="GO" id="GO:0006508">
    <property type="term" value="P:proteolysis"/>
    <property type="evidence" value="ECO:0007669"/>
    <property type="project" value="UniProtKB-KW"/>
</dbReference>
<evidence type="ECO:0000256" key="2">
    <source>
        <dbReference type="ARBA" id="ARBA00022670"/>
    </source>
</evidence>
<organism evidence="7 8">
    <name type="scientific">Heterodermia speciosa</name>
    <dbReference type="NCBI Taxonomy" id="116794"/>
    <lineage>
        <taxon>Eukaryota</taxon>
        <taxon>Fungi</taxon>
        <taxon>Dikarya</taxon>
        <taxon>Ascomycota</taxon>
        <taxon>Pezizomycotina</taxon>
        <taxon>Lecanoromycetes</taxon>
        <taxon>OSLEUM clade</taxon>
        <taxon>Lecanoromycetidae</taxon>
        <taxon>Caliciales</taxon>
        <taxon>Physciaceae</taxon>
        <taxon>Heterodermia</taxon>
    </lineage>
</organism>
<dbReference type="Gene3D" id="1.20.58.80">
    <property type="entry name" value="Phosphotransferase system, lactose/cellobiose-type IIA subunit"/>
    <property type="match status" value="1"/>
</dbReference>
<dbReference type="EMBL" id="CAJPDS010000029">
    <property type="protein sequence ID" value="CAF9921749.1"/>
    <property type="molecule type" value="Genomic_DNA"/>
</dbReference>
<keyword evidence="3 5" id="KW-0378">Hydrolase</keyword>
<dbReference type="InterPro" id="IPR022683">
    <property type="entry name" value="Calpain_III"/>
</dbReference>
<sequence>MASSTFDQLQDQIAIAETHANRAGTKDEAFTATLDAAELCMRALKLTSDEECKERIDRKCRALLDVAEHIKNPGRRTEDDSQGTRRASVPRTLMSRLRLKEPRSRRQLTTREQIIVLKGSKLHGAVFPPWKSPPEASEFELPQGQLKYVDDFDFQFSDLQLEVFDGWRRPNEIISRSNLVSPQKDRNRGLIGALPARVDLVQDLTTDCSVVASLSAETARSERGHPKILPVIMYPYDISNRQPAVSPNGKYIIKLHFNGCDRKVAIDDRLPSSKTSRFLYVVDRNDASLLWPALIEKAYLKARGGYDLAGSNSGTDLWMLTGWIPEQLFLQSDEIDRVSFGFKIHQAFSYGDVLITMGTGRLTEFEEEGMGLAGEHDYAVLDIKEDRDQRLALVKNPWSRATVWKGSTAYTQLVNDVTFKKSAKENAVGQAPSNELVPGTFWMNLNDIFQSFESMYLNWNPALFSCREDLHFTWDLVTSRGPPGSFASNPQYEIRSSEGCDAWILLSRHFKSRQNPSSGERSEEANMNRGFISLYAYRDKGERIIKSDEASVRGPYVDSPNTLLKLELPSISSYTIVISEQALPRTSFAFTLSAFSSEPLHLKEAREKYTHCVFQHGAWTTTSSGGSASSSTYLCNPSFSTQLDAMSDMALLLEAEDYNVYVHVKLIWAHRRSAKITTRDIIGDSGEYTKGFALAQLKNVEPGTYTVVCSTFEPRQEGRFKLSVRTMHPCTVGRVLPATAGRLVSRLETAFLTADTDRLVASLLLTRLTRLRVSARSHQDSTAIARRPCSPLKLGLEYGNGPSKTVLAVSGNDEYLDSYLGVETPDVDLQPHMSYQGGLWIVVEKPGSTALGYTTEDVHVDVLSDAPIEVRPWSIGKE</sequence>
<reference evidence="7" key="1">
    <citation type="submission" date="2021-03" db="EMBL/GenBank/DDBJ databases">
        <authorList>
            <person name="Tagirdzhanova G."/>
        </authorList>
    </citation>
    <scope>NUCLEOTIDE SEQUENCE</scope>
</reference>
<dbReference type="SMART" id="SM00230">
    <property type="entry name" value="CysPc"/>
    <property type="match status" value="1"/>
</dbReference>
<proteinExistence type="inferred from homology"/>
<accession>A0A8H3FDV4</accession>
<evidence type="ECO:0000256" key="5">
    <source>
        <dbReference type="PROSITE-ProRule" id="PRU00239"/>
    </source>
</evidence>
<keyword evidence="8" id="KW-1185">Reference proteome</keyword>
<dbReference type="SMART" id="SM00720">
    <property type="entry name" value="calpain_III"/>
    <property type="match status" value="1"/>
</dbReference>
<dbReference type="PANTHER" id="PTHR46143">
    <property type="entry name" value="CALPAIN-7"/>
    <property type="match status" value="1"/>
</dbReference>
<comment type="caution">
    <text evidence="7">The sequence shown here is derived from an EMBL/GenBank/DDBJ whole genome shotgun (WGS) entry which is preliminary data.</text>
</comment>
<dbReference type="Pfam" id="PF25435">
    <property type="entry name" value="PalB_C"/>
    <property type="match status" value="1"/>
</dbReference>
<dbReference type="SUPFAM" id="SSF116846">
    <property type="entry name" value="MIT domain"/>
    <property type="match status" value="1"/>
</dbReference>
<evidence type="ECO:0000256" key="3">
    <source>
        <dbReference type="ARBA" id="ARBA00022801"/>
    </source>
</evidence>
<evidence type="ECO:0000256" key="4">
    <source>
        <dbReference type="ARBA" id="ARBA00022807"/>
    </source>
</evidence>
<gene>
    <name evidence="7" type="primary">RIM13</name>
    <name evidence="7" type="ORF">HETSPECPRED_004613</name>
</gene>
<dbReference type="Pfam" id="PF00648">
    <property type="entry name" value="Peptidase_C2"/>
    <property type="match status" value="1"/>
</dbReference>
<evidence type="ECO:0000256" key="1">
    <source>
        <dbReference type="ARBA" id="ARBA00010193"/>
    </source>
</evidence>
<feature type="active site" evidence="5">
    <location>
        <position position="208"/>
    </location>
</feature>
<evidence type="ECO:0000313" key="7">
    <source>
        <dbReference type="EMBL" id="CAF9921749.1"/>
    </source>
</evidence>
<keyword evidence="2 5" id="KW-0645">Protease</keyword>